<name>A0AAD7ZY18_DIPPU</name>
<protein>
    <recommendedName>
        <fullName evidence="4">Coiled-coil domain-containing protein 51</fullName>
    </recommendedName>
</protein>
<evidence type="ECO:0000313" key="3">
    <source>
        <dbReference type="Proteomes" id="UP001233999"/>
    </source>
</evidence>
<sequence>MAVRMYKCATFLSPYSQSGRNLRLCSTAYVGQNTNNSEGLIKRKLTELLQWYEDVTGMHEVRIAQNRVLDAEQKFVTSQERRRESNKLVLDIQNKLKDLYAELDNTTRGEERYVQLITQEHKMLKEERKIVGEFQQYEREERDYFLVLSSAVKESHEKERAQAERTKYWSIIGSIIGTIIGILGSSINNELKMRELRRLVKYESNDISKQVPEALSKHEKELSNILNEMKNITSLPSDQFLGRLNELVHTLDNKMNTEKQSFTTFEIVQSLKELENYIERHFEELKSVMYKKVEIGDNELVVIPYDIENKLQLQQQKTQIVVTCCMLVSLTVPFLCKYFGVF</sequence>
<gene>
    <name evidence="2" type="ORF">L9F63_018669</name>
</gene>
<comment type="caution">
    <text evidence="2">The sequence shown here is derived from an EMBL/GenBank/DDBJ whole genome shotgun (WGS) entry which is preliminary data.</text>
</comment>
<evidence type="ECO:0000313" key="2">
    <source>
        <dbReference type="EMBL" id="KAJ9587888.1"/>
    </source>
</evidence>
<dbReference type="AlphaFoldDB" id="A0AAD7ZY18"/>
<keyword evidence="1" id="KW-0472">Membrane</keyword>
<dbReference type="InterPro" id="IPR037660">
    <property type="entry name" value="CCDC51"/>
</dbReference>
<evidence type="ECO:0008006" key="4">
    <source>
        <dbReference type="Google" id="ProtNLM"/>
    </source>
</evidence>
<accession>A0AAD7ZY18</accession>
<dbReference type="EMBL" id="JASPKZ010006054">
    <property type="protein sequence ID" value="KAJ9587888.1"/>
    <property type="molecule type" value="Genomic_DNA"/>
</dbReference>
<dbReference type="Proteomes" id="UP001233999">
    <property type="component" value="Unassembled WGS sequence"/>
</dbReference>
<keyword evidence="3" id="KW-1185">Reference proteome</keyword>
<reference evidence="2" key="1">
    <citation type="journal article" date="2023" name="IScience">
        <title>Live-bearing cockroach genome reveals convergent evolutionary mechanisms linked to viviparity in insects and beyond.</title>
        <authorList>
            <person name="Fouks B."/>
            <person name="Harrison M.C."/>
            <person name="Mikhailova A.A."/>
            <person name="Marchal E."/>
            <person name="English S."/>
            <person name="Carruthers M."/>
            <person name="Jennings E.C."/>
            <person name="Chiamaka E.L."/>
            <person name="Frigard R.A."/>
            <person name="Pippel M."/>
            <person name="Attardo G.M."/>
            <person name="Benoit J.B."/>
            <person name="Bornberg-Bauer E."/>
            <person name="Tobe S.S."/>
        </authorList>
    </citation>
    <scope>NUCLEOTIDE SEQUENCE</scope>
    <source>
        <strain evidence="2">Stay&amp;Tobe</strain>
    </source>
</reference>
<dbReference type="PANTHER" id="PTHR28624">
    <property type="entry name" value="COILED-COIL DOMAIN-CONTAINING PROTEIN 51"/>
    <property type="match status" value="1"/>
</dbReference>
<organism evidence="2 3">
    <name type="scientific">Diploptera punctata</name>
    <name type="common">Pacific beetle cockroach</name>
    <dbReference type="NCBI Taxonomy" id="6984"/>
    <lineage>
        <taxon>Eukaryota</taxon>
        <taxon>Metazoa</taxon>
        <taxon>Ecdysozoa</taxon>
        <taxon>Arthropoda</taxon>
        <taxon>Hexapoda</taxon>
        <taxon>Insecta</taxon>
        <taxon>Pterygota</taxon>
        <taxon>Neoptera</taxon>
        <taxon>Polyneoptera</taxon>
        <taxon>Dictyoptera</taxon>
        <taxon>Blattodea</taxon>
        <taxon>Blaberoidea</taxon>
        <taxon>Blaberidae</taxon>
        <taxon>Diplopterinae</taxon>
        <taxon>Diploptera</taxon>
    </lineage>
</organism>
<proteinExistence type="predicted"/>
<keyword evidence="1" id="KW-0812">Transmembrane</keyword>
<evidence type="ECO:0000256" key="1">
    <source>
        <dbReference type="SAM" id="Phobius"/>
    </source>
</evidence>
<feature type="transmembrane region" description="Helical" evidence="1">
    <location>
        <begin position="168"/>
        <end position="188"/>
    </location>
</feature>
<keyword evidence="1" id="KW-1133">Transmembrane helix</keyword>
<reference evidence="2" key="2">
    <citation type="submission" date="2023-05" db="EMBL/GenBank/DDBJ databases">
        <authorList>
            <person name="Fouks B."/>
        </authorList>
    </citation>
    <scope>NUCLEOTIDE SEQUENCE</scope>
    <source>
        <strain evidence="2">Stay&amp;Tobe</strain>
        <tissue evidence="2">Testes</tissue>
    </source>
</reference>
<dbReference type="PANTHER" id="PTHR28624:SF1">
    <property type="entry name" value="MITOCHONDRIAL POTASSIUM CHANNEL"/>
    <property type="match status" value="1"/>
</dbReference>